<keyword evidence="1" id="KW-1133">Transmembrane helix</keyword>
<keyword evidence="1" id="KW-0812">Transmembrane</keyword>
<dbReference type="EMBL" id="CP060724">
    <property type="protein sequence ID" value="QNN75057.1"/>
    <property type="molecule type" value="Genomic_DNA"/>
</dbReference>
<gene>
    <name evidence="2" type="ORF">H9L19_06675</name>
</gene>
<evidence type="ECO:0000256" key="1">
    <source>
        <dbReference type="SAM" id="Phobius"/>
    </source>
</evidence>
<dbReference type="RefSeq" id="WP_187528892.1">
    <property type="nucleotide sequence ID" value="NZ_CP060724.1"/>
</dbReference>
<feature type="transmembrane region" description="Helical" evidence="1">
    <location>
        <begin position="6"/>
        <end position="25"/>
    </location>
</feature>
<evidence type="ECO:0000313" key="2">
    <source>
        <dbReference type="EMBL" id="QNN75057.1"/>
    </source>
</evidence>
<accession>A0A7G9T4N2</accession>
<keyword evidence="3" id="KW-1185">Reference proteome</keyword>
<dbReference type="AlphaFoldDB" id="A0A7G9T4N2"/>
<dbReference type="KEGG" id="wdi:H9L19_06675"/>
<proteinExistence type="predicted"/>
<evidence type="ECO:0000313" key="3">
    <source>
        <dbReference type="Proteomes" id="UP000515800"/>
    </source>
</evidence>
<keyword evidence="1" id="KW-0472">Membrane</keyword>
<organism evidence="2 3">
    <name type="scientific">Weissella diestrammenae</name>
    <dbReference type="NCBI Taxonomy" id="1162633"/>
    <lineage>
        <taxon>Bacteria</taxon>
        <taxon>Bacillati</taxon>
        <taxon>Bacillota</taxon>
        <taxon>Bacilli</taxon>
        <taxon>Lactobacillales</taxon>
        <taxon>Lactobacillaceae</taxon>
        <taxon>Weissella</taxon>
    </lineage>
</organism>
<sequence>MMNYVLTAGTGISILLVSVLIYAAIEEVTRLARNRKIFAEYAEAREARLNDTFVMLNELGK</sequence>
<dbReference type="Proteomes" id="UP000515800">
    <property type="component" value="Chromosome"/>
</dbReference>
<reference evidence="2 3" key="1">
    <citation type="submission" date="2020-08" db="EMBL/GenBank/DDBJ databases">
        <title>Genome sequence of Weissella diestrammenae KACC 16890T.</title>
        <authorList>
            <person name="Hyun D.-W."/>
            <person name="Bae J.-W."/>
        </authorList>
    </citation>
    <scope>NUCLEOTIDE SEQUENCE [LARGE SCALE GENOMIC DNA]</scope>
    <source>
        <strain evidence="2 3">KACC 16890</strain>
    </source>
</reference>
<name>A0A7G9T4N2_9LACO</name>
<protein>
    <submittedName>
        <fullName evidence="2">Uncharacterized protein</fullName>
    </submittedName>
</protein>